<organism evidence="8">
    <name type="scientific">Physcomitrium patens</name>
    <name type="common">Spreading-leaved earth moss</name>
    <name type="synonym">Physcomitrella patens</name>
    <dbReference type="NCBI Taxonomy" id="3218"/>
    <lineage>
        <taxon>Eukaryota</taxon>
        <taxon>Viridiplantae</taxon>
        <taxon>Streptophyta</taxon>
        <taxon>Embryophyta</taxon>
        <taxon>Bryophyta</taxon>
        <taxon>Bryophytina</taxon>
        <taxon>Bryopsida</taxon>
        <taxon>Funariidae</taxon>
        <taxon>Funariales</taxon>
        <taxon>Funariaceae</taxon>
        <taxon>Physcomitrium</taxon>
    </lineage>
</organism>
<evidence type="ECO:0000313" key="10">
    <source>
        <dbReference type="Proteomes" id="UP000006727"/>
    </source>
</evidence>
<evidence type="ECO:0000256" key="2">
    <source>
        <dbReference type="ARBA" id="ARBA00022540"/>
    </source>
</evidence>
<comment type="function">
    <text evidence="4">IF-3 binds to the 30S ribosomal subunit and shifts the equilibrium between 70S ribosomes and their 50S and 30S subunits in favor of the free subunits, thus enhancing the availability of 30S subunits on which protein synthesis initiation begins.</text>
</comment>
<evidence type="ECO:0000313" key="9">
    <source>
        <dbReference type="EnsemblPlants" id="Pp3c14_5800V3.1"/>
    </source>
</evidence>
<feature type="compositionally biased region" description="Basic and acidic residues" evidence="5">
    <location>
        <begin position="92"/>
        <end position="101"/>
    </location>
</feature>
<dbReference type="FunCoup" id="A0A2K1JGJ2">
    <property type="interactions" value="1722"/>
</dbReference>
<dbReference type="PROSITE" id="PS00938">
    <property type="entry name" value="IF3"/>
    <property type="match status" value="1"/>
</dbReference>
<reference evidence="8 10" key="1">
    <citation type="journal article" date="2008" name="Science">
        <title>The Physcomitrella genome reveals evolutionary insights into the conquest of land by plants.</title>
        <authorList>
            <person name="Rensing S."/>
            <person name="Lang D."/>
            <person name="Zimmer A."/>
            <person name="Terry A."/>
            <person name="Salamov A."/>
            <person name="Shapiro H."/>
            <person name="Nishiyama T."/>
            <person name="Perroud P.-F."/>
            <person name="Lindquist E."/>
            <person name="Kamisugi Y."/>
            <person name="Tanahashi T."/>
            <person name="Sakakibara K."/>
            <person name="Fujita T."/>
            <person name="Oishi K."/>
            <person name="Shin-I T."/>
            <person name="Kuroki Y."/>
            <person name="Toyoda A."/>
            <person name="Suzuki Y."/>
            <person name="Hashimoto A."/>
            <person name="Yamaguchi K."/>
            <person name="Sugano A."/>
            <person name="Kohara Y."/>
            <person name="Fujiyama A."/>
            <person name="Anterola A."/>
            <person name="Aoki S."/>
            <person name="Ashton N."/>
            <person name="Barbazuk W.B."/>
            <person name="Barker E."/>
            <person name="Bennetzen J."/>
            <person name="Bezanilla M."/>
            <person name="Blankenship R."/>
            <person name="Cho S.H."/>
            <person name="Dutcher S."/>
            <person name="Estelle M."/>
            <person name="Fawcett J.A."/>
            <person name="Gundlach H."/>
            <person name="Hanada K."/>
            <person name="Heyl A."/>
            <person name="Hicks K.A."/>
            <person name="Hugh J."/>
            <person name="Lohr M."/>
            <person name="Mayer K."/>
            <person name="Melkozernov A."/>
            <person name="Murata T."/>
            <person name="Nelson D."/>
            <person name="Pils B."/>
            <person name="Prigge M."/>
            <person name="Reiss B."/>
            <person name="Renner T."/>
            <person name="Rombauts S."/>
            <person name="Rushton P."/>
            <person name="Sanderfoot A."/>
            <person name="Schween G."/>
            <person name="Shiu S.-H."/>
            <person name="Stueber K."/>
            <person name="Theodoulou F.L."/>
            <person name="Tu H."/>
            <person name="Van de Peer Y."/>
            <person name="Verrier P.J."/>
            <person name="Waters E."/>
            <person name="Wood A."/>
            <person name="Yang L."/>
            <person name="Cove D."/>
            <person name="Cuming A."/>
            <person name="Hasebe M."/>
            <person name="Lucas S."/>
            <person name="Mishler D.B."/>
            <person name="Reski R."/>
            <person name="Grigoriev I."/>
            <person name="Quatrano R.S."/>
            <person name="Boore J.L."/>
        </authorList>
    </citation>
    <scope>NUCLEOTIDE SEQUENCE [LARGE SCALE GENOMIC DNA]</scope>
    <source>
        <strain evidence="9 10">cv. Gransden 2004</strain>
    </source>
</reference>
<dbReference type="Gene3D" id="3.10.20.80">
    <property type="entry name" value="Translation initiation factor 3 (IF-3), N-terminal domain"/>
    <property type="match status" value="1"/>
</dbReference>
<feature type="compositionally biased region" description="Acidic residues" evidence="5">
    <location>
        <begin position="303"/>
        <end position="316"/>
    </location>
</feature>
<dbReference type="Pfam" id="PF00707">
    <property type="entry name" value="IF3_C"/>
    <property type="match status" value="1"/>
</dbReference>
<dbReference type="GeneID" id="112291549"/>
<evidence type="ECO:0000313" key="8">
    <source>
        <dbReference type="EMBL" id="PNR40673.1"/>
    </source>
</evidence>
<dbReference type="SUPFAM" id="SSF55200">
    <property type="entry name" value="Translation initiation factor IF3, C-terminal domain"/>
    <property type="match status" value="1"/>
</dbReference>
<evidence type="ECO:0000259" key="7">
    <source>
        <dbReference type="Pfam" id="PF05198"/>
    </source>
</evidence>
<reference evidence="9" key="3">
    <citation type="submission" date="2020-12" db="UniProtKB">
        <authorList>
            <consortium name="EnsemblPlants"/>
        </authorList>
    </citation>
    <scope>IDENTIFICATION</scope>
</reference>
<dbReference type="PANTHER" id="PTHR10938:SF0">
    <property type="entry name" value="TRANSLATION INITIATION FACTOR IF-3, MITOCHONDRIAL"/>
    <property type="match status" value="1"/>
</dbReference>
<keyword evidence="10" id="KW-1185">Reference proteome</keyword>
<dbReference type="InterPro" id="IPR019815">
    <property type="entry name" value="Translation_initiation_fac_3_C"/>
</dbReference>
<accession>A0A2K1JGJ2</accession>
<dbReference type="GO" id="GO:0043022">
    <property type="term" value="F:ribosome binding"/>
    <property type="evidence" value="ECO:0000318"/>
    <property type="project" value="GO_Central"/>
</dbReference>
<feature type="domain" description="Translation initiation factor 3 N-terminal" evidence="7">
    <location>
        <begin position="107"/>
        <end position="175"/>
    </location>
</feature>
<gene>
    <name evidence="9" type="primary">LOC112291549</name>
    <name evidence="8" type="ORF">PHYPA_018076</name>
</gene>
<dbReference type="SUPFAM" id="SSF54364">
    <property type="entry name" value="Translation initiation factor IF3, N-terminal domain"/>
    <property type="match status" value="1"/>
</dbReference>
<dbReference type="EnsemblPlants" id="Pp3c14_5800V3.1">
    <property type="protein sequence ID" value="Pp3c14_5800V3.1"/>
    <property type="gene ID" value="Pp3c14_5800"/>
</dbReference>
<dbReference type="GO" id="GO:0032790">
    <property type="term" value="P:ribosome disassembly"/>
    <property type="evidence" value="ECO:0000318"/>
    <property type="project" value="GO_Central"/>
</dbReference>
<evidence type="ECO:0000259" key="6">
    <source>
        <dbReference type="Pfam" id="PF00707"/>
    </source>
</evidence>
<evidence type="ECO:0000256" key="1">
    <source>
        <dbReference type="ARBA" id="ARBA00005439"/>
    </source>
</evidence>
<keyword evidence="2 4" id="KW-0396">Initiation factor</keyword>
<dbReference type="InterPro" id="IPR001288">
    <property type="entry name" value="Translation_initiation_fac_3"/>
</dbReference>
<dbReference type="Proteomes" id="UP000006727">
    <property type="component" value="Chromosome 14"/>
</dbReference>
<comment type="similarity">
    <text evidence="1 4">Belongs to the IF-3 family.</text>
</comment>
<comment type="subunit">
    <text evidence="4">Monomer.</text>
</comment>
<name>A0A2K1JGJ2_PHYPA</name>
<dbReference type="InterPro" id="IPR036788">
    <property type="entry name" value="T_IF-3_C_sf"/>
</dbReference>
<dbReference type="InterPro" id="IPR019814">
    <property type="entry name" value="Translation_initiation_fac_3_N"/>
</dbReference>
<evidence type="ECO:0000256" key="5">
    <source>
        <dbReference type="SAM" id="MobiDB-lite"/>
    </source>
</evidence>
<dbReference type="PANTHER" id="PTHR10938">
    <property type="entry name" value="TRANSLATION INITIATION FACTOR IF-3"/>
    <property type="match status" value="1"/>
</dbReference>
<evidence type="ECO:0000256" key="3">
    <source>
        <dbReference type="ARBA" id="ARBA00022917"/>
    </source>
</evidence>
<keyword evidence="3 4" id="KW-0648">Protein biosynthesis</keyword>
<dbReference type="InterPro" id="IPR036787">
    <property type="entry name" value="T_IF-3_N_sf"/>
</dbReference>
<reference evidence="8 10" key="2">
    <citation type="journal article" date="2018" name="Plant J.">
        <title>The Physcomitrella patens chromosome-scale assembly reveals moss genome structure and evolution.</title>
        <authorList>
            <person name="Lang D."/>
            <person name="Ullrich K.K."/>
            <person name="Murat F."/>
            <person name="Fuchs J."/>
            <person name="Jenkins J."/>
            <person name="Haas F.B."/>
            <person name="Piednoel M."/>
            <person name="Gundlach H."/>
            <person name="Van Bel M."/>
            <person name="Meyberg R."/>
            <person name="Vives C."/>
            <person name="Morata J."/>
            <person name="Symeonidi A."/>
            <person name="Hiss M."/>
            <person name="Muchero W."/>
            <person name="Kamisugi Y."/>
            <person name="Saleh O."/>
            <person name="Blanc G."/>
            <person name="Decker E.L."/>
            <person name="van Gessel N."/>
            <person name="Grimwood J."/>
            <person name="Hayes R.D."/>
            <person name="Graham S.W."/>
            <person name="Gunter L.E."/>
            <person name="McDaniel S.F."/>
            <person name="Hoernstein S.N.W."/>
            <person name="Larsson A."/>
            <person name="Li F.W."/>
            <person name="Perroud P.F."/>
            <person name="Phillips J."/>
            <person name="Ranjan P."/>
            <person name="Rokshar D.S."/>
            <person name="Rothfels C.J."/>
            <person name="Schneider L."/>
            <person name="Shu S."/>
            <person name="Stevenson D.W."/>
            <person name="Thummler F."/>
            <person name="Tillich M."/>
            <person name="Villarreal Aguilar J.C."/>
            <person name="Widiez T."/>
            <person name="Wong G.K."/>
            <person name="Wymore A."/>
            <person name="Zhang Y."/>
            <person name="Zimmer A.D."/>
            <person name="Quatrano R.S."/>
            <person name="Mayer K.F.X."/>
            <person name="Goodstein D."/>
            <person name="Casacuberta J.M."/>
            <person name="Vandepoele K."/>
            <person name="Reski R."/>
            <person name="Cuming A.C."/>
            <person name="Tuskan G.A."/>
            <person name="Maumus F."/>
            <person name="Salse J."/>
            <person name="Schmutz J."/>
            <person name="Rensing S.A."/>
        </authorList>
    </citation>
    <scope>NUCLEOTIDE SEQUENCE [LARGE SCALE GENOMIC DNA]</scope>
    <source>
        <strain evidence="9 10">cv. Gransden 2004</strain>
    </source>
</reference>
<dbReference type="Gramene" id="Pp3c14_5800V3.2">
    <property type="protein sequence ID" value="Pp3c14_5800V3.2"/>
    <property type="gene ID" value="Pp3c14_5800"/>
</dbReference>
<dbReference type="GO" id="GO:0009507">
    <property type="term" value="C:chloroplast"/>
    <property type="evidence" value="ECO:0007669"/>
    <property type="project" value="UniProtKB-SubCell"/>
</dbReference>
<feature type="compositionally biased region" description="Low complexity" evidence="5">
    <location>
        <begin position="72"/>
        <end position="82"/>
    </location>
</feature>
<dbReference type="GO" id="GO:0003743">
    <property type="term" value="F:translation initiation factor activity"/>
    <property type="evidence" value="ECO:0000318"/>
    <property type="project" value="GO_Central"/>
</dbReference>
<dbReference type="KEGG" id="ppp:112291549"/>
<feature type="domain" description="Translation initiation factor 3 C-terminal" evidence="6">
    <location>
        <begin position="185"/>
        <end position="269"/>
    </location>
</feature>
<dbReference type="OMA" id="ITVPNVR"/>
<dbReference type="AlphaFoldDB" id="A0A2K1JGJ2"/>
<feature type="region of interest" description="Disordered" evidence="5">
    <location>
        <begin position="72"/>
        <end position="107"/>
    </location>
</feature>
<dbReference type="Pfam" id="PF05198">
    <property type="entry name" value="IF3_N"/>
    <property type="match status" value="1"/>
</dbReference>
<proteinExistence type="inferred from homology"/>
<dbReference type="EnsemblPlants" id="Pp3c14_5800V3.2">
    <property type="protein sequence ID" value="Pp3c14_5800V3.2"/>
    <property type="gene ID" value="Pp3c14_5800"/>
</dbReference>
<dbReference type="STRING" id="3218.A0A2K1JGJ2"/>
<dbReference type="EMBL" id="ABEU02000014">
    <property type="protein sequence ID" value="PNR40673.1"/>
    <property type="molecule type" value="Genomic_DNA"/>
</dbReference>
<dbReference type="Gene3D" id="3.30.110.10">
    <property type="entry name" value="Translation initiation factor 3 (IF-3), C-terminal domain"/>
    <property type="match status" value="1"/>
</dbReference>
<comment type="subcellular location">
    <subcellularLocation>
        <location evidence="4">Plastid</location>
        <location evidence="4">Chloroplast</location>
    </subcellularLocation>
</comment>
<feature type="region of interest" description="Disordered" evidence="5">
    <location>
        <begin position="280"/>
        <end position="324"/>
    </location>
</feature>
<dbReference type="OrthoDB" id="21573at2759"/>
<dbReference type="NCBIfam" id="TIGR00168">
    <property type="entry name" value="infC"/>
    <property type="match status" value="1"/>
</dbReference>
<dbReference type="Gramene" id="Pp3c14_5800V3.1">
    <property type="protein sequence ID" value="Pp3c14_5800V3.1"/>
    <property type="gene ID" value="Pp3c14_5800"/>
</dbReference>
<dbReference type="InterPro" id="IPR019813">
    <property type="entry name" value="Translation_initiation_fac3_CS"/>
</dbReference>
<dbReference type="FunFam" id="3.30.110.10:FF:000003">
    <property type="entry name" value="Translation initiation factor IF-3"/>
    <property type="match status" value="1"/>
</dbReference>
<dbReference type="PaxDb" id="3218-PP1S150_85V6.1"/>
<dbReference type="HAMAP" id="MF_00080">
    <property type="entry name" value="IF_3"/>
    <property type="match status" value="1"/>
</dbReference>
<protein>
    <recommendedName>
        <fullName evidence="4">Translation initiation factor IF-3</fullName>
    </recommendedName>
</protein>
<dbReference type="RefSeq" id="XP_024394890.1">
    <property type="nucleotide sequence ID" value="XM_024539122.2"/>
</dbReference>
<evidence type="ECO:0000256" key="4">
    <source>
        <dbReference type="RuleBase" id="RU000646"/>
    </source>
</evidence>
<sequence length="324" mass="35524">MAALGARRILAPGASLKPSSSVVIREDSACSTVSCCRFLSSNAGDVIEKRHPGGLVVGTSSCSRGRLVVVSRAGGSRPPAGARRPRPQNSRRSGDREEVKGDGTLLNGDITVPNVRLVDEEQNMVGVVPTAEALQRARNADLDLVAISLDADPPVCRIMDYSKFRYEAQKKKREAQKKALASRQDLKELKIRYNIDVHDYDVRLRSAKKFLKDGDKVKVVCQFKGREMDFKDLAFKLFQRFIDDVGELGLIESKPAIEGRQMIMMLGPNKAAVAKLQATTQSITNKPKNKKQDNENPSSETALSEELETALNEEPETASVAVET</sequence>